<keyword evidence="7" id="KW-1185">Reference proteome</keyword>
<evidence type="ECO:0000259" key="5">
    <source>
        <dbReference type="Pfam" id="PF02838"/>
    </source>
</evidence>
<dbReference type="InterPro" id="IPR015883">
    <property type="entry name" value="Glyco_hydro_20_cat"/>
</dbReference>
<dbReference type="Gene3D" id="3.20.20.80">
    <property type="entry name" value="Glycosidases"/>
    <property type="match status" value="1"/>
</dbReference>
<evidence type="ECO:0000256" key="2">
    <source>
        <dbReference type="ARBA" id="ARBA00022801"/>
    </source>
</evidence>
<protein>
    <recommendedName>
        <fullName evidence="8">Beta-N-acetylhexosaminidase</fullName>
    </recommendedName>
</protein>
<dbReference type="InterPro" id="IPR029018">
    <property type="entry name" value="Hex-like_dom2"/>
</dbReference>
<proteinExistence type="inferred from homology"/>
<evidence type="ECO:0000256" key="1">
    <source>
        <dbReference type="ARBA" id="ARBA00006285"/>
    </source>
</evidence>
<dbReference type="InterPro" id="IPR015882">
    <property type="entry name" value="HEX_bac_N"/>
</dbReference>
<evidence type="ECO:0000313" key="7">
    <source>
        <dbReference type="Proteomes" id="UP001500027"/>
    </source>
</evidence>
<name>A0ABP8E7Q8_9FLAO</name>
<feature type="domain" description="Beta-hexosaminidase bacterial type N-terminal" evidence="5">
    <location>
        <begin position="27"/>
        <end position="158"/>
    </location>
</feature>
<comment type="similarity">
    <text evidence="1">Belongs to the glycosyl hydrolase 20 family.</text>
</comment>
<evidence type="ECO:0008006" key="8">
    <source>
        <dbReference type="Google" id="ProtNLM"/>
    </source>
</evidence>
<dbReference type="Pfam" id="PF00728">
    <property type="entry name" value="Glyco_hydro_20"/>
    <property type="match status" value="1"/>
</dbReference>
<dbReference type="SUPFAM" id="SSF51445">
    <property type="entry name" value="(Trans)glycosidases"/>
    <property type="match status" value="1"/>
</dbReference>
<dbReference type="CDD" id="cd06570">
    <property type="entry name" value="GH20_chitobiase-like_1"/>
    <property type="match status" value="1"/>
</dbReference>
<dbReference type="PANTHER" id="PTHR22600">
    <property type="entry name" value="BETA-HEXOSAMINIDASE"/>
    <property type="match status" value="1"/>
</dbReference>
<dbReference type="InterPro" id="IPR025705">
    <property type="entry name" value="Beta_hexosaminidase_sua/sub"/>
</dbReference>
<dbReference type="RefSeq" id="WP_139001754.1">
    <property type="nucleotide sequence ID" value="NZ_BAABAV010000001.1"/>
</dbReference>
<keyword evidence="3" id="KW-0326">Glycosidase</keyword>
<evidence type="ECO:0000259" key="4">
    <source>
        <dbReference type="Pfam" id="PF00728"/>
    </source>
</evidence>
<dbReference type="PRINTS" id="PR00738">
    <property type="entry name" value="GLHYDRLASE20"/>
</dbReference>
<feature type="domain" description="Glycoside hydrolase family 20 catalytic" evidence="4">
    <location>
        <begin position="162"/>
        <end position="479"/>
    </location>
</feature>
<gene>
    <name evidence="6" type="ORF">GCM10022257_03810</name>
</gene>
<dbReference type="InterPro" id="IPR017853">
    <property type="entry name" value="GH"/>
</dbReference>
<reference evidence="7" key="1">
    <citation type="journal article" date="2019" name="Int. J. Syst. Evol. Microbiol.">
        <title>The Global Catalogue of Microorganisms (GCM) 10K type strain sequencing project: providing services to taxonomists for standard genome sequencing and annotation.</title>
        <authorList>
            <consortium name="The Broad Institute Genomics Platform"/>
            <consortium name="The Broad Institute Genome Sequencing Center for Infectious Disease"/>
            <person name="Wu L."/>
            <person name="Ma J."/>
        </authorList>
    </citation>
    <scope>NUCLEOTIDE SEQUENCE [LARGE SCALE GENOMIC DNA]</scope>
    <source>
        <strain evidence="7">JCM 17452</strain>
    </source>
</reference>
<dbReference type="PANTHER" id="PTHR22600:SF21">
    <property type="entry name" value="BETA-HEXOSAMINIDASE A"/>
    <property type="match status" value="1"/>
</dbReference>
<comment type="caution">
    <text evidence="6">The sequence shown here is derived from an EMBL/GenBank/DDBJ whole genome shotgun (WGS) entry which is preliminary data.</text>
</comment>
<evidence type="ECO:0000256" key="3">
    <source>
        <dbReference type="ARBA" id="ARBA00023295"/>
    </source>
</evidence>
<evidence type="ECO:0000313" key="6">
    <source>
        <dbReference type="EMBL" id="GAA4268280.1"/>
    </source>
</evidence>
<dbReference type="Pfam" id="PF02838">
    <property type="entry name" value="Glyco_hydro_20b"/>
    <property type="match status" value="1"/>
</dbReference>
<dbReference type="SUPFAM" id="SSF55545">
    <property type="entry name" value="beta-N-acetylhexosaminidase-like domain"/>
    <property type="match status" value="1"/>
</dbReference>
<accession>A0ABP8E7Q8</accession>
<organism evidence="6 7">
    <name type="scientific">Hyunsoonleella aestuarii</name>
    <dbReference type="NCBI Taxonomy" id="912802"/>
    <lineage>
        <taxon>Bacteria</taxon>
        <taxon>Pseudomonadati</taxon>
        <taxon>Bacteroidota</taxon>
        <taxon>Flavobacteriia</taxon>
        <taxon>Flavobacteriales</taxon>
        <taxon>Flavobacteriaceae</taxon>
    </lineage>
</organism>
<keyword evidence="2" id="KW-0378">Hydrolase</keyword>
<sequence length="681" mass="78044">MKKIILFLFILNCSINVIGQNELMKQYDLMPWPKEITENSAKFIINSDVTISINANDEKHRVRNAAISFLRRISNRTGVFLEQGFPLEKSKANVTIVFDEVAELNIHTDEAYTLVINDSSISINSRTDVGAIRGLATLLQLTQNDITQYYFPGITIKDEPRFVWRGLMIDVARHFQPINVLKRNLEAMASVKMNVFHWHLTDDQGFRIESKIYPRLQEFASDGQYYTHEQIKDIVTYADNLGIRVIPEIDVPGHASALLAAYPEIGSKDGFEYAVERNSGIFDPTLDPTNEKTYQFLENLFSEITPLFPDDYFHIGGDENEGKHWNENQRIQSFKKEYDLKTNHDLQTYFNIRLEKILNKLDKKLMGWDEIMTPNMPTTAVIHSWRGENEGLQNGGSLIEAAKHGYQTVLSNGYYIDRMLSVKHHYSVDPIGNIKLSDTERANILGGETTMWSELVTPLTIDSRIWPRTAAIAERFWSPQAINNINAMKKRLKKISFNLEELGITHIKNRDVILRNITDNQDIASLEILSKICEPLKIYQRNEDGVEYKTFSPFSLFADACVVDAEDAEGYSDLVSKFINQPDYSFALQEQLIRWARNHDAFSKLKMNPKLAHLESLSQSLSSSSQILLSSIDSKSLTMDELRDLNNHLKVLEKPHADVEVVIINSLRLLSEFCKTNYLED</sequence>
<dbReference type="Gene3D" id="3.30.379.10">
    <property type="entry name" value="Chitobiase/beta-hexosaminidase domain 2-like"/>
    <property type="match status" value="1"/>
</dbReference>
<dbReference type="Proteomes" id="UP001500027">
    <property type="component" value="Unassembled WGS sequence"/>
</dbReference>
<dbReference type="EMBL" id="BAABAV010000001">
    <property type="protein sequence ID" value="GAA4268280.1"/>
    <property type="molecule type" value="Genomic_DNA"/>
</dbReference>